<gene>
    <name evidence="1" type="primary">RTF1</name>
    <name evidence="1" type="ORF">FBU59_002486</name>
</gene>
<keyword evidence="2" id="KW-1185">Reference proteome</keyword>
<comment type="caution">
    <text evidence="1">The sequence shown here is derived from an EMBL/GenBank/DDBJ whole genome shotgun (WGS) entry which is preliminary data.</text>
</comment>
<proteinExistence type="predicted"/>
<evidence type="ECO:0000313" key="2">
    <source>
        <dbReference type="Proteomes" id="UP001150603"/>
    </source>
</evidence>
<name>A0ACC1JB69_9FUNG</name>
<protein>
    <submittedName>
        <fullName evidence="1">RNA polymerase-associated protein rtf1</fullName>
    </submittedName>
</protein>
<dbReference type="Proteomes" id="UP001150603">
    <property type="component" value="Unassembled WGS sequence"/>
</dbReference>
<dbReference type="EMBL" id="JANBPW010001363">
    <property type="protein sequence ID" value="KAJ1944845.1"/>
    <property type="molecule type" value="Genomic_DNA"/>
</dbReference>
<accession>A0ACC1JB69</accession>
<organism evidence="1 2">
    <name type="scientific">Linderina macrospora</name>
    <dbReference type="NCBI Taxonomy" id="4868"/>
    <lineage>
        <taxon>Eukaryota</taxon>
        <taxon>Fungi</taxon>
        <taxon>Fungi incertae sedis</taxon>
        <taxon>Zoopagomycota</taxon>
        <taxon>Kickxellomycotina</taxon>
        <taxon>Kickxellomycetes</taxon>
        <taxon>Kickxellales</taxon>
        <taxon>Kickxellaceae</taxon>
        <taxon>Linderina</taxon>
    </lineage>
</organism>
<sequence>MDKLENDILELFEDEGTSGGRNDSRSKTHSSHKRRHHSRDRPSPRKHTRRSDYSGSDSNMDVDSDSNVSIADSRTDHDDEQPVDEWGPDLMGDQKDRKWLSSLNEVERERILAERQEKRDLLEEQRELKLKLKAGSRVADAGKSRRSDRYESSRGAFSDLKRARERRHHGDGGWTPSGDDLESEEEGEPAATLEELQTICLSRNQIEKWLFAPFFAEAAIGCFTRIVIRESDSHGEYNTYKMMEIVDVVQGHGQNQPPYSVNKTLTDKYLVLKYGALERDYSMETISNSPIKVEEYNSWESVLRSDRVRERPTPSDVVRKREALDKAGSYQLTDADITAMVNERNRLAQLVSSGTTMNPALERAKLLRRRLEATQNSNWEMIDEIDKRLEDLAKNGSAKADAAGARTTGGNKVLLAPSTSTRLGATDGAHTPVRRNKLLVPTPKNIGQLTTSGAGAKHGEAGKINGFPLVPQIRVPELSLRSKTTPGFVEMMAKNGGYDLSFLSADQ</sequence>
<evidence type="ECO:0000313" key="1">
    <source>
        <dbReference type="EMBL" id="KAJ1944845.1"/>
    </source>
</evidence>
<reference evidence="1" key="1">
    <citation type="submission" date="2022-07" db="EMBL/GenBank/DDBJ databases">
        <title>Phylogenomic reconstructions and comparative analyses of Kickxellomycotina fungi.</title>
        <authorList>
            <person name="Reynolds N.K."/>
            <person name="Stajich J.E."/>
            <person name="Barry K."/>
            <person name="Grigoriev I.V."/>
            <person name="Crous P."/>
            <person name="Smith M.E."/>
        </authorList>
    </citation>
    <scope>NUCLEOTIDE SEQUENCE</scope>
    <source>
        <strain evidence="1">NRRL 5244</strain>
    </source>
</reference>